<keyword evidence="16" id="KW-1185">Reference proteome</keyword>
<dbReference type="PROSITE" id="PS50109">
    <property type="entry name" value="HIS_KIN"/>
    <property type="match status" value="1"/>
</dbReference>
<dbReference type="SUPFAM" id="SSF47226">
    <property type="entry name" value="Histidine-containing phosphotransfer domain, HPT domain"/>
    <property type="match status" value="1"/>
</dbReference>
<dbReference type="CDD" id="cd16916">
    <property type="entry name" value="HATPase_CheA-like"/>
    <property type="match status" value="1"/>
</dbReference>
<evidence type="ECO:0000256" key="3">
    <source>
        <dbReference type="ARBA" id="ARBA00021495"/>
    </source>
</evidence>
<dbReference type="SUPFAM" id="SSF55052">
    <property type="entry name" value="CheY-binding domain of CheA"/>
    <property type="match status" value="1"/>
</dbReference>
<dbReference type="InterPro" id="IPR036890">
    <property type="entry name" value="HATPase_C_sf"/>
</dbReference>
<dbReference type="EC" id="2.7.13.3" evidence="2"/>
<comment type="catalytic activity">
    <reaction evidence="1">
        <text>ATP + protein L-histidine = ADP + protein N-phospho-L-histidine.</text>
        <dbReference type="EC" id="2.7.13.3"/>
    </reaction>
</comment>
<dbReference type="SUPFAM" id="SSF47384">
    <property type="entry name" value="Homodimeric domain of signal transducing histidine kinase"/>
    <property type="match status" value="1"/>
</dbReference>
<keyword evidence="5 11" id="KW-0597">Phosphoprotein</keyword>
<evidence type="ECO:0000256" key="7">
    <source>
        <dbReference type="ARBA" id="ARBA00022741"/>
    </source>
</evidence>
<dbReference type="Pfam" id="PF02895">
    <property type="entry name" value="H-kinase_dim"/>
    <property type="match status" value="1"/>
</dbReference>
<dbReference type="GO" id="GO:0005524">
    <property type="term" value="F:ATP binding"/>
    <property type="evidence" value="ECO:0007669"/>
    <property type="project" value="UniProtKB-KW"/>
</dbReference>
<dbReference type="InterPro" id="IPR037006">
    <property type="entry name" value="CheA-like_homodim_sf"/>
</dbReference>
<evidence type="ECO:0000259" key="13">
    <source>
        <dbReference type="PROSITE" id="PS50851"/>
    </source>
</evidence>
<sequence>MDFDLSAYLGVFLDEVDEQLQVLDDEILILEGNPQNSETIQNIFRAAHTLKGSSASMGFEQMKEFTHHLENIFDQVRHGNITVTSELINIMFESIDFIKVMKGAIIDGQLESVKIDDQINKLQKVYEGTNPLVQVDDIKKQREEKPIEMTYPQLDEFQQNALIKGIELGHHVFLISLKLYEESLMKSVRAFLIYNNLKEVGEIIAATPSIEEMENEDILNGRLSFVLLTLHAKEEVYEVIHQISEIASIELKAMTGEEIQQVGEEVGVESDVGQEQEITLDEHEMKSPTKAKAKINPTVRVDVDKLEHLMNLVGELVIDQTRLVDVRGRLNDVNSKQEDDIEILDEVTNHLSRVITELQEGMMKTRMLPIEQLFNRFPRMVRDTAQKANKEIDFHMYGKETELDRTLIEEISDPIIHLLRNSIDHGIESPEERARLGKPEKGSVELRATHEENHVVISIKDDGKGIDIEKIKQSAIKKGMISEGEASKLNDKDAMFLIFKSGVSTAKAITDISGRGVGMDIVRAHIEKLNGIIDIDSTLGMGTTFTIKLPLTLAIIRSLLVKFGNKTFAIPLVNVLEIIRLNNEEIQMIKGKEVGLVRGRVLPLVRMKEKLGIHGDDSTQLQKKREFVIVVGIADKRIGIIADRTLGNQEVVIKSLGPYIGSPPYISGATIMGDGSVALILDVSSVVREQGTQDIESNEHNAKKELEDECQFVTFKLDTEEYAIEIQRAKDIVSVPHITNVVHSSDDLLGIINLRGNMLPVYDLRKRFNLKSQVRTKKSRIIVVEHKEQDIGFLVDEVTQVLKTSMSSIEKPKAENSYNHSNLIKGISKVNERIILILEFNEILRKIELPETKDQIVVSQ</sequence>
<dbReference type="InterPro" id="IPR010808">
    <property type="entry name" value="CheA_P2-bd"/>
</dbReference>
<dbReference type="PROSITE" id="PS50851">
    <property type="entry name" value="CHEW"/>
    <property type="match status" value="2"/>
</dbReference>
<dbReference type="InterPro" id="IPR035891">
    <property type="entry name" value="CheY-binding_CheA"/>
</dbReference>
<dbReference type="RefSeq" id="WP_034745090.1">
    <property type="nucleotide sequence ID" value="NZ_BAUT01000016.1"/>
</dbReference>
<keyword evidence="10" id="KW-0902">Two-component regulatory system</keyword>
<dbReference type="Gene3D" id="3.30.565.10">
    <property type="entry name" value="Histidine kinase-like ATPase, C-terminal domain"/>
    <property type="match status" value="1"/>
</dbReference>
<dbReference type="InterPro" id="IPR051315">
    <property type="entry name" value="Bact_Chemotaxis_CheA"/>
</dbReference>
<dbReference type="Gene3D" id="1.20.120.160">
    <property type="entry name" value="HPT domain"/>
    <property type="match status" value="1"/>
</dbReference>
<keyword evidence="7" id="KW-0547">Nucleotide-binding</keyword>
<dbReference type="OrthoDB" id="9803176at2"/>
<dbReference type="GO" id="GO:0005737">
    <property type="term" value="C:cytoplasm"/>
    <property type="evidence" value="ECO:0007669"/>
    <property type="project" value="InterPro"/>
</dbReference>
<keyword evidence="9" id="KW-0067">ATP-binding</keyword>
<dbReference type="PRINTS" id="PR00344">
    <property type="entry name" value="BCTRLSENSOR"/>
</dbReference>
<evidence type="ECO:0000256" key="4">
    <source>
        <dbReference type="ARBA" id="ARBA00022500"/>
    </source>
</evidence>
<dbReference type="InterPro" id="IPR004358">
    <property type="entry name" value="Sig_transdc_His_kin-like_C"/>
</dbReference>
<evidence type="ECO:0000259" key="12">
    <source>
        <dbReference type="PROSITE" id="PS50109"/>
    </source>
</evidence>
<dbReference type="Pfam" id="PF02518">
    <property type="entry name" value="HATPase_c"/>
    <property type="match status" value="1"/>
</dbReference>
<dbReference type="Pfam" id="PF01627">
    <property type="entry name" value="Hpt"/>
    <property type="match status" value="1"/>
</dbReference>
<dbReference type="SMART" id="SM00073">
    <property type="entry name" value="HPT"/>
    <property type="match status" value="1"/>
</dbReference>
<dbReference type="SUPFAM" id="SSF55874">
    <property type="entry name" value="ATPase domain of HSP90 chaperone/DNA topoisomerase II/histidine kinase"/>
    <property type="match status" value="1"/>
</dbReference>
<evidence type="ECO:0000256" key="10">
    <source>
        <dbReference type="ARBA" id="ARBA00023012"/>
    </source>
</evidence>
<dbReference type="InterPro" id="IPR008207">
    <property type="entry name" value="Sig_transdc_His_kin_Hpt_dom"/>
</dbReference>
<dbReference type="SMART" id="SM00260">
    <property type="entry name" value="CheW"/>
    <property type="match status" value="2"/>
</dbReference>
<dbReference type="InterPro" id="IPR036061">
    <property type="entry name" value="CheW-like_dom_sf"/>
</dbReference>
<dbReference type="InterPro" id="IPR036641">
    <property type="entry name" value="HPT_dom_sf"/>
</dbReference>
<dbReference type="CDD" id="cd00088">
    <property type="entry name" value="HPT"/>
    <property type="match status" value="1"/>
</dbReference>
<dbReference type="InterPro" id="IPR003594">
    <property type="entry name" value="HATPase_dom"/>
</dbReference>
<dbReference type="EMBL" id="BAUT01000016">
    <property type="protein sequence ID" value="GAE25983.1"/>
    <property type="molecule type" value="Genomic_DNA"/>
</dbReference>
<feature type="domain" description="Histidine kinase" evidence="12">
    <location>
        <begin position="305"/>
        <end position="553"/>
    </location>
</feature>
<dbReference type="Proteomes" id="UP000018890">
    <property type="component" value="Unassembled WGS sequence"/>
</dbReference>
<evidence type="ECO:0000259" key="14">
    <source>
        <dbReference type="PROSITE" id="PS50894"/>
    </source>
</evidence>
<dbReference type="Pfam" id="PF07194">
    <property type="entry name" value="P2"/>
    <property type="match status" value="1"/>
</dbReference>
<evidence type="ECO:0000256" key="11">
    <source>
        <dbReference type="PROSITE-ProRule" id="PRU00110"/>
    </source>
</evidence>
<dbReference type="Gene3D" id="2.30.30.40">
    <property type="entry name" value="SH3 Domains"/>
    <property type="match status" value="2"/>
</dbReference>
<dbReference type="PROSITE" id="PS50894">
    <property type="entry name" value="HPT"/>
    <property type="match status" value="1"/>
</dbReference>
<dbReference type="AlphaFoldDB" id="W4Q2P6"/>
<keyword evidence="6" id="KW-0808">Transferase</keyword>
<dbReference type="PANTHER" id="PTHR43395:SF1">
    <property type="entry name" value="CHEMOTAXIS PROTEIN CHEA"/>
    <property type="match status" value="1"/>
</dbReference>
<dbReference type="SMART" id="SM00387">
    <property type="entry name" value="HATPase_c"/>
    <property type="match status" value="1"/>
</dbReference>
<dbReference type="SUPFAM" id="SSF50341">
    <property type="entry name" value="CheW-like"/>
    <property type="match status" value="2"/>
</dbReference>
<evidence type="ECO:0000256" key="8">
    <source>
        <dbReference type="ARBA" id="ARBA00022777"/>
    </source>
</evidence>
<accession>W4Q2P6</accession>
<evidence type="ECO:0000256" key="6">
    <source>
        <dbReference type="ARBA" id="ARBA00022679"/>
    </source>
</evidence>
<dbReference type="Gene3D" id="1.10.287.560">
    <property type="entry name" value="Histidine kinase CheA-like, homodimeric domain"/>
    <property type="match status" value="1"/>
</dbReference>
<dbReference type="GO" id="GO:0000155">
    <property type="term" value="F:phosphorelay sensor kinase activity"/>
    <property type="evidence" value="ECO:0007669"/>
    <property type="project" value="InterPro"/>
</dbReference>
<name>W4Q2P6_9BACI</name>
<proteinExistence type="predicted"/>
<dbReference type="STRING" id="1236970.JCM9140_2008"/>
<dbReference type="GO" id="GO:0006935">
    <property type="term" value="P:chemotaxis"/>
    <property type="evidence" value="ECO:0007669"/>
    <property type="project" value="UniProtKB-KW"/>
</dbReference>
<dbReference type="InterPro" id="IPR002545">
    <property type="entry name" value="CheW-lke_dom"/>
</dbReference>
<feature type="domain" description="CheW-like" evidence="13">
    <location>
        <begin position="709"/>
        <end position="849"/>
    </location>
</feature>
<reference evidence="15" key="1">
    <citation type="journal article" date="2014" name="Genome Announc.">
        <title>Draft Genome Sequences of Three Alkaliphilic Bacillus Strains, Bacillus wakoensis JCM 9140T, Bacillus akibai JCM 9157T, and Bacillus hemicellulosilyticus JCM 9152T.</title>
        <authorList>
            <person name="Yuki M."/>
            <person name="Oshima K."/>
            <person name="Suda W."/>
            <person name="Oshida Y."/>
            <person name="Kitamura K."/>
            <person name="Iida T."/>
            <person name="Hattori M."/>
            <person name="Ohkuma M."/>
        </authorList>
    </citation>
    <scope>NUCLEOTIDE SEQUENCE [LARGE SCALE GENOMIC DNA]</scope>
    <source>
        <strain evidence="15">JCM 9140</strain>
    </source>
</reference>
<dbReference type="InterPro" id="IPR036097">
    <property type="entry name" value="HisK_dim/P_sf"/>
</dbReference>
<organism evidence="15 16">
    <name type="scientific">Halalkalibacter wakoensis JCM 9140</name>
    <dbReference type="NCBI Taxonomy" id="1236970"/>
    <lineage>
        <taxon>Bacteria</taxon>
        <taxon>Bacillati</taxon>
        <taxon>Bacillota</taxon>
        <taxon>Bacilli</taxon>
        <taxon>Bacillales</taxon>
        <taxon>Bacillaceae</taxon>
        <taxon>Halalkalibacter</taxon>
    </lineage>
</organism>
<dbReference type="Pfam" id="PF01584">
    <property type="entry name" value="CheW"/>
    <property type="match status" value="2"/>
</dbReference>
<evidence type="ECO:0000313" key="16">
    <source>
        <dbReference type="Proteomes" id="UP000018890"/>
    </source>
</evidence>
<evidence type="ECO:0000256" key="5">
    <source>
        <dbReference type="ARBA" id="ARBA00022553"/>
    </source>
</evidence>
<gene>
    <name evidence="15" type="ORF">JCM9140_2008</name>
</gene>
<keyword evidence="4" id="KW-0145">Chemotaxis</keyword>
<evidence type="ECO:0000256" key="1">
    <source>
        <dbReference type="ARBA" id="ARBA00000085"/>
    </source>
</evidence>
<protein>
    <recommendedName>
        <fullName evidence="3">Chemotaxis protein CheA</fullName>
        <ecNumber evidence="2">2.7.13.3</ecNumber>
    </recommendedName>
</protein>
<evidence type="ECO:0000313" key="15">
    <source>
        <dbReference type="EMBL" id="GAE25983.1"/>
    </source>
</evidence>
<comment type="caution">
    <text evidence="15">The sequence shown here is derived from an EMBL/GenBank/DDBJ whole genome shotgun (WGS) entry which is preliminary data.</text>
</comment>
<dbReference type="CDD" id="cd00731">
    <property type="entry name" value="CheA_reg"/>
    <property type="match status" value="1"/>
</dbReference>
<feature type="domain" description="CheW-like" evidence="13">
    <location>
        <begin position="555"/>
        <end position="692"/>
    </location>
</feature>
<feature type="modified residue" description="Phosphohistidine" evidence="11">
    <location>
        <position position="48"/>
    </location>
</feature>
<dbReference type="PANTHER" id="PTHR43395">
    <property type="entry name" value="SENSOR HISTIDINE KINASE CHEA"/>
    <property type="match status" value="1"/>
</dbReference>
<dbReference type="InterPro" id="IPR005467">
    <property type="entry name" value="His_kinase_dom"/>
</dbReference>
<dbReference type="Gene3D" id="2.40.50.180">
    <property type="entry name" value="CheA-289, Domain 4"/>
    <property type="match status" value="1"/>
</dbReference>
<evidence type="ECO:0000256" key="9">
    <source>
        <dbReference type="ARBA" id="ARBA00022840"/>
    </source>
</evidence>
<evidence type="ECO:0000256" key="2">
    <source>
        <dbReference type="ARBA" id="ARBA00012438"/>
    </source>
</evidence>
<dbReference type="SMART" id="SM01231">
    <property type="entry name" value="H-kinase_dim"/>
    <property type="match status" value="1"/>
</dbReference>
<dbReference type="Gene3D" id="3.30.70.1110">
    <property type="entry name" value="Histidine kinase CheA-like, P2 response regulator-binding domain"/>
    <property type="match status" value="1"/>
</dbReference>
<dbReference type="InterPro" id="IPR004105">
    <property type="entry name" value="CheA-like_dim"/>
</dbReference>
<dbReference type="InterPro" id="IPR037052">
    <property type="entry name" value="CheA-like_P2_sf"/>
</dbReference>
<dbReference type="FunFam" id="3.30.565.10:FF:000016">
    <property type="entry name" value="Chemotaxis protein CheA, putative"/>
    <property type="match status" value="1"/>
</dbReference>
<keyword evidence="8 15" id="KW-0418">Kinase</keyword>
<feature type="domain" description="HPt" evidence="14">
    <location>
        <begin position="1"/>
        <end position="105"/>
    </location>
</feature>